<dbReference type="EMBL" id="JARK01001707">
    <property type="protein sequence ID" value="EYB81903.1"/>
    <property type="molecule type" value="Genomic_DNA"/>
</dbReference>
<reference evidence="2" key="1">
    <citation type="journal article" date="2015" name="Nat. Genet.">
        <title>The genome and transcriptome of the zoonotic hookworm Ancylostoma ceylanicum identify infection-specific gene families.</title>
        <authorList>
            <person name="Schwarz E.M."/>
            <person name="Hu Y."/>
            <person name="Antoshechkin I."/>
            <person name="Miller M.M."/>
            <person name="Sternberg P.W."/>
            <person name="Aroian R.V."/>
        </authorList>
    </citation>
    <scope>NUCLEOTIDE SEQUENCE</scope>
    <source>
        <strain evidence="2">HY135</strain>
    </source>
</reference>
<sequence length="139" mass="15854">MSSYVVNKKEIKVEWNLYVLRATRDFHLKTGAHLIFMSELLMHSEPPRCADFSNAHEMSQKWPLNPFFRDGVCTSLLEQICVRAKTCITVDLIDRTGQDVFTRRCCCGGQPAPSTRFLERIPPLLQGAGIFTLLRMGFS</sequence>
<name>A0A016RU84_9BILA</name>
<evidence type="ECO:0000313" key="1">
    <source>
        <dbReference type="EMBL" id="EYB81903.1"/>
    </source>
</evidence>
<accession>A0A016RU84</accession>
<gene>
    <name evidence="1" type="primary">Acey_s0371.g115</name>
    <name evidence="1" type="ORF">Y032_0371g115</name>
</gene>
<comment type="caution">
    <text evidence="1">The sequence shown here is derived from an EMBL/GenBank/DDBJ whole genome shotgun (WGS) entry which is preliminary data.</text>
</comment>
<proteinExistence type="predicted"/>
<organism evidence="1 2">
    <name type="scientific">Ancylostoma ceylanicum</name>
    <dbReference type="NCBI Taxonomy" id="53326"/>
    <lineage>
        <taxon>Eukaryota</taxon>
        <taxon>Metazoa</taxon>
        <taxon>Ecdysozoa</taxon>
        <taxon>Nematoda</taxon>
        <taxon>Chromadorea</taxon>
        <taxon>Rhabditida</taxon>
        <taxon>Rhabditina</taxon>
        <taxon>Rhabditomorpha</taxon>
        <taxon>Strongyloidea</taxon>
        <taxon>Ancylostomatidae</taxon>
        <taxon>Ancylostomatinae</taxon>
        <taxon>Ancylostoma</taxon>
    </lineage>
</organism>
<keyword evidence="2" id="KW-1185">Reference proteome</keyword>
<dbReference type="Proteomes" id="UP000024635">
    <property type="component" value="Unassembled WGS sequence"/>
</dbReference>
<evidence type="ECO:0000313" key="2">
    <source>
        <dbReference type="Proteomes" id="UP000024635"/>
    </source>
</evidence>
<dbReference type="AlphaFoldDB" id="A0A016RU84"/>
<protein>
    <submittedName>
        <fullName evidence="1">Uncharacterized protein</fullName>
    </submittedName>
</protein>